<name>A0A850QLX7_PHODD</name>
<dbReference type="AlphaFoldDB" id="A0A850QLX7"/>
<dbReference type="PROSITE" id="PS51318">
    <property type="entry name" value="TAT"/>
    <property type="match status" value="1"/>
</dbReference>
<sequence length="37" mass="4007">MKLTKRSDKVSKDENQLGISRRSFIRNSSIAAAGGIA</sequence>
<comment type="caution">
    <text evidence="2">The sequence shown here is derived from an EMBL/GenBank/DDBJ whole genome shotgun (WGS) entry which is preliminary data.</text>
</comment>
<proteinExistence type="predicted"/>
<feature type="non-terminal residue" evidence="2">
    <location>
        <position position="37"/>
    </location>
</feature>
<keyword evidence="1" id="KW-0732">Signal</keyword>
<gene>
    <name evidence="2" type="ORF">HWA77_03445</name>
</gene>
<dbReference type="InterPro" id="IPR006311">
    <property type="entry name" value="TAT_signal"/>
</dbReference>
<dbReference type="EMBL" id="JABXOR010000216">
    <property type="protein sequence ID" value="NVO99261.1"/>
    <property type="molecule type" value="Genomic_DNA"/>
</dbReference>
<organism evidence="2 3">
    <name type="scientific">Photobacterium damselae subsp. damselae</name>
    <name type="common">Listonella damsela</name>
    <dbReference type="NCBI Taxonomy" id="85581"/>
    <lineage>
        <taxon>Bacteria</taxon>
        <taxon>Pseudomonadati</taxon>
        <taxon>Pseudomonadota</taxon>
        <taxon>Gammaproteobacteria</taxon>
        <taxon>Vibrionales</taxon>
        <taxon>Vibrionaceae</taxon>
        <taxon>Photobacterium</taxon>
    </lineage>
</organism>
<evidence type="ECO:0000256" key="1">
    <source>
        <dbReference type="ARBA" id="ARBA00022729"/>
    </source>
</evidence>
<dbReference type="NCBIfam" id="TIGR01409">
    <property type="entry name" value="TAT_signal_seq"/>
    <property type="match status" value="1"/>
</dbReference>
<protein>
    <submittedName>
        <fullName evidence="2">Twin-arginine translocation signal domain-containing protein</fullName>
    </submittedName>
</protein>
<dbReference type="InterPro" id="IPR019546">
    <property type="entry name" value="TAT_signal_bac_arc"/>
</dbReference>
<reference evidence="2 3" key="1">
    <citation type="submission" date="2020-06" db="EMBL/GenBank/DDBJ databases">
        <title>Photobacterium damselae subsp. damselae comparative genomics.</title>
        <authorList>
            <person name="Osorio C.R."/>
        </authorList>
    </citation>
    <scope>NUCLEOTIDE SEQUENCE [LARGE SCALE GENOMIC DNA]</scope>
    <source>
        <strain evidence="2 3">TW250/03</strain>
    </source>
</reference>
<accession>A0A850QLX7</accession>
<evidence type="ECO:0000313" key="2">
    <source>
        <dbReference type="EMBL" id="NVO99261.1"/>
    </source>
</evidence>
<evidence type="ECO:0000313" key="3">
    <source>
        <dbReference type="Proteomes" id="UP000533429"/>
    </source>
</evidence>
<dbReference type="Proteomes" id="UP000533429">
    <property type="component" value="Unassembled WGS sequence"/>
</dbReference>